<comment type="caution">
    <text evidence="11">The sequence shown here is derived from an EMBL/GenBank/DDBJ whole genome shotgun (WGS) entry which is preliminary data.</text>
</comment>
<dbReference type="Proteomes" id="UP001606134">
    <property type="component" value="Unassembled WGS sequence"/>
</dbReference>
<keyword evidence="3" id="KW-1003">Cell membrane</keyword>
<feature type="transmembrane region" description="Helical" evidence="9">
    <location>
        <begin position="111"/>
        <end position="129"/>
    </location>
</feature>
<keyword evidence="7 9" id="KW-0472">Membrane</keyword>
<dbReference type="InterPro" id="IPR055348">
    <property type="entry name" value="DctQ"/>
</dbReference>
<dbReference type="PANTHER" id="PTHR35011">
    <property type="entry name" value="2,3-DIKETO-L-GULONATE TRAP TRANSPORTER SMALL PERMEASE PROTEIN YIAM"/>
    <property type="match status" value="1"/>
</dbReference>
<organism evidence="11 12">
    <name type="scientific">Pelomonas candidula</name>
    <dbReference type="NCBI Taxonomy" id="3299025"/>
    <lineage>
        <taxon>Bacteria</taxon>
        <taxon>Pseudomonadati</taxon>
        <taxon>Pseudomonadota</taxon>
        <taxon>Betaproteobacteria</taxon>
        <taxon>Burkholderiales</taxon>
        <taxon>Sphaerotilaceae</taxon>
        <taxon>Roseateles</taxon>
    </lineage>
</organism>
<dbReference type="Pfam" id="PF04290">
    <property type="entry name" value="DctQ"/>
    <property type="match status" value="1"/>
</dbReference>
<evidence type="ECO:0000256" key="4">
    <source>
        <dbReference type="ARBA" id="ARBA00022519"/>
    </source>
</evidence>
<evidence type="ECO:0000313" key="12">
    <source>
        <dbReference type="Proteomes" id="UP001606134"/>
    </source>
</evidence>
<accession>A0ABW7HFB6</accession>
<name>A0ABW7HFB6_9BURK</name>
<evidence type="ECO:0000256" key="1">
    <source>
        <dbReference type="ARBA" id="ARBA00004429"/>
    </source>
</evidence>
<dbReference type="InterPro" id="IPR007387">
    <property type="entry name" value="TRAP_DctQ"/>
</dbReference>
<comment type="function">
    <text evidence="9">Part of the tripartite ATP-independent periplasmic (TRAP) transport system.</text>
</comment>
<feature type="transmembrane region" description="Helical" evidence="9">
    <location>
        <begin position="37"/>
        <end position="57"/>
    </location>
</feature>
<dbReference type="PANTHER" id="PTHR35011:SF10">
    <property type="entry name" value="TRAP TRANSPORTER SMALL PERMEASE PROTEIN"/>
    <property type="match status" value="1"/>
</dbReference>
<sequence length="191" mass="20650">MSHGLDIGAPAVAGIDPDTPALLLPVARVLNFVNRTMVVLGMLALLVASCVLTYSVISRYVMKASTDWQDEAAVFCLVGATFMCGAFVQQLRGHVGIEAMAGLLPRSLNKLRLMLVDLMCTLFCAFFAWKSWTLFHEAWAEGQTTSSSWAPPLWIPYALMAAGMTLLSLQLLVQLTARINGLFKPTQGAAA</sequence>
<evidence type="ECO:0000259" key="10">
    <source>
        <dbReference type="Pfam" id="PF04290"/>
    </source>
</evidence>
<evidence type="ECO:0000256" key="7">
    <source>
        <dbReference type="ARBA" id="ARBA00023136"/>
    </source>
</evidence>
<feature type="domain" description="Tripartite ATP-independent periplasmic transporters DctQ component" evidence="10">
    <location>
        <begin position="50"/>
        <end position="178"/>
    </location>
</feature>
<evidence type="ECO:0000256" key="8">
    <source>
        <dbReference type="ARBA" id="ARBA00038436"/>
    </source>
</evidence>
<reference evidence="11 12" key="1">
    <citation type="submission" date="2024-08" db="EMBL/GenBank/DDBJ databases">
        <authorList>
            <person name="Lu H."/>
        </authorList>
    </citation>
    <scope>NUCLEOTIDE SEQUENCE [LARGE SCALE GENOMIC DNA]</scope>
    <source>
        <strain evidence="11 12">BYS78W</strain>
    </source>
</reference>
<keyword evidence="12" id="KW-1185">Reference proteome</keyword>
<proteinExistence type="inferred from homology"/>
<evidence type="ECO:0000256" key="3">
    <source>
        <dbReference type="ARBA" id="ARBA00022475"/>
    </source>
</evidence>
<keyword evidence="2 9" id="KW-0813">Transport</keyword>
<comment type="subunit">
    <text evidence="9">The complex comprises the extracytoplasmic solute receptor protein and the two transmembrane proteins.</text>
</comment>
<evidence type="ECO:0000256" key="2">
    <source>
        <dbReference type="ARBA" id="ARBA00022448"/>
    </source>
</evidence>
<comment type="subcellular location">
    <subcellularLocation>
        <location evidence="1 9">Cell inner membrane</location>
        <topology evidence="1 9">Multi-pass membrane protein</topology>
    </subcellularLocation>
</comment>
<evidence type="ECO:0000256" key="6">
    <source>
        <dbReference type="ARBA" id="ARBA00022989"/>
    </source>
</evidence>
<dbReference type="RefSeq" id="WP_394413826.1">
    <property type="nucleotide sequence ID" value="NZ_JBIGIC010000009.1"/>
</dbReference>
<evidence type="ECO:0000256" key="9">
    <source>
        <dbReference type="RuleBase" id="RU369079"/>
    </source>
</evidence>
<evidence type="ECO:0000313" key="11">
    <source>
        <dbReference type="EMBL" id="MFG6488603.1"/>
    </source>
</evidence>
<gene>
    <name evidence="11" type="ORF">ACG04R_18085</name>
</gene>
<evidence type="ECO:0000256" key="5">
    <source>
        <dbReference type="ARBA" id="ARBA00022692"/>
    </source>
</evidence>
<keyword evidence="4 9" id="KW-0997">Cell inner membrane</keyword>
<keyword evidence="6 9" id="KW-1133">Transmembrane helix</keyword>
<protein>
    <recommendedName>
        <fullName evidence="9">TRAP transporter small permease protein</fullName>
    </recommendedName>
</protein>
<feature type="transmembrane region" description="Helical" evidence="9">
    <location>
        <begin position="154"/>
        <end position="173"/>
    </location>
</feature>
<keyword evidence="5 9" id="KW-0812">Transmembrane</keyword>
<comment type="similarity">
    <text evidence="8 9">Belongs to the TRAP transporter small permease family.</text>
</comment>
<dbReference type="EMBL" id="JBIGIC010000009">
    <property type="protein sequence ID" value="MFG6488603.1"/>
    <property type="molecule type" value="Genomic_DNA"/>
</dbReference>
<comment type="caution">
    <text evidence="9">Lacks conserved residue(s) required for the propagation of feature annotation.</text>
</comment>